<dbReference type="Proteomes" id="UP000031726">
    <property type="component" value="Segment"/>
</dbReference>
<dbReference type="GeneID" id="26628916"/>
<gene>
    <name evidence="1" type="ORF">JWAP_00010</name>
</gene>
<evidence type="ECO:0000313" key="1">
    <source>
        <dbReference type="EMBL" id="AJD82843.1"/>
    </source>
</evidence>
<dbReference type="OrthoDB" id="35490at10239"/>
<sequence length="84" mass="8566">MPDMIWPGTNPSIPTLLEAQDDIDIANGMFPGGPVFSGGNLTFDKIRGTATPAQLPKATATTEGIVKPGTGLEVVTPGTISVTA</sequence>
<dbReference type="RefSeq" id="YP_009201744.1">
    <property type="nucleotide sequence ID" value="NC_028834.1"/>
</dbReference>
<dbReference type="EMBL" id="KP202970">
    <property type="protein sequence ID" value="AJD82843.1"/>
    <property type="molecule type" value="Genomic_DNA"/>
</dbReference>
<name>A0A0B5A1T7_9CAUD</name>
<reference evidence="1 2" key="1">
    <citation type="submission" date="2014-11" db="EMBL/GenBank/DDBJ databases">
        <title>Characterization and genome comparisons of three Achromobacter phages of the Siphoviridae family.</title>
        <authorList>
            <person name="Dreiseikelmann B."/>
            <person name="Bunk B."/>
            <person name="Rohde M."/>
            <person name="Wittmann J."/>
        </authorList>
    </citation>
    <scope>NUCLEOTIDE SEQUENCE [LARGE SCALE GENOMIC DNA]</scope>
</reference>
<accession>A0A0B5A1T7</accession>
<proteinExistence type="predicted"/>
<dbReference type="KEGG" id="vg:26628916"/>
<evidence type="ECO:0000313" key="2">
    <source>
        <dbReference type="Proteomes" id="UP000031726"/>
    </source>
</evidence>
<organism evidence="1 2">
    <name type="scientific">Achromobacter phage 83-24</name>
    <dbReference type="NCBI Taxonomy" id="1589747"/>
    <lineage>
        <taxon>Viruses</taxon>
        <taxon>Duplodnaviria</taxon>
        <taxon>Heunggongvirae</taxon>
        <taxon>Uroviricota</taxon>
        <taxon>Caudoviricetes</taxon>
        <taxon>Steinhofvirus</taxon>
        <taxon>Steinhofvirus sv8324</taxon>
    </lineage>
</organism>
<keyword evidence="2" id="KW-1185">Reference proteome</keyword>
<protein>
    <submittedName>
        <fullName evidence="1">Uncharacterized protein</fullName>
    </submittedName>
</protein>